<name>A0A022XQS5_TRISD</name>
<evidence type="ECO:0000259" key="1">
    <source>
        <dbReference type="Pfam" id="PF24870"/>
    </source>
</evidence>
<dbReference type="AlphaFoldDB" id="A0A022XQS5"/>
<dbReference type="EMBL" id="KK208871">
    <property type="protein sequence ID" value="EZF72636.1"/>
    <property type="molecule type" value="Genomic_DNA"/>
</dbReference>
<protein>
    <recommendedName>
        <fullName evidence="1">DUF7735 domain-containing protein</fullName>
    </recommendedName>
</protein>
<evidence type="ECO:0000313" key="3">
    <source>
        <dbReference type="Proteomes" id="UP000023623"/>
    </source>
</evidence>
<evidence type="ECO:0000313" key="2">
    <source>
        <dbReference type="EMBL" id="EZF72636.1"/>
    </source>
</evidence>
<dbReference type="OrthoDB" id="4940591at2759"/>
<feature type="domain" description="DUF7735" evidence="1">
    <location>
        <begin position="16"/>
        <end position="92"/>
    </location>
</feature>
<organism evidence="2 3">
    <name type="scientific">Trichophyton soudanense CBS 452.61</name>
    <dbReference type="NCBI Taxonomy" id="1215331"/>
    <lineage>
        <taxon>Eukaryota</taxon>
        <taxon>Fungi</taxon>
        <taxon>Dikarya</taxon>
        <taxon>Ascomycota</taxon>
        <taxon>Pezizomycotina</taxon>
        <taxon>Eurotiomycetes</taxon>
        <taxon>Eurotiomycetidae</taxon>
        <taxon>Onygenales</taxon>
        <taxon>Arthrodermataceae</taxon>
        <taxon>Trichophyton</taxon>
    </lineage>
</organism>
<dbReference type="InterPro" id="IPR056637">
    <property type="entry name" value="DUF7735"/>
</dbReference>
<dbReference type="Proteomes" id="UP000023623">
    <property type="component" value="Unassembled WGS sequence"/>
</dbReference>
<sequence>MTAATAVIQDRDITVILPTETPTATIDPQQCQTHNLTEYFAYQKPSGAFVSAIWSHATRFLKPYSSTAASGIRGCPFSESSDWCSLRTSISASCPIGWFKAMRSFSGGATWLNETIISGGCYTEADPTSGSGALGGPMVTANLTATPGARASTANAIPPTGRPETNGALDRARICFPWKAAGTWLALVLISSMV</sequence>
<dbReference type="Pfam" id="PF24870">
    <property type="entry name" value="DUF7735"/>
    <property type="match status" value="1"/>
</dbReference>
<proteinExistence type="predicted"/>
<gene>
    <name evidence="2" type="ORF">H105_05255</name>
</gene>
<keyword evidence="3" id="KW-1185">Reference proteome</keyword>
<dbReference type="HOGENOM" id="CLU_064135_1_0_1"/>
<reference evidence="2 3" key="1">
    <citation type="submission" date="2014-02" db="EMBL/GenBank/DDBJ databases">
        <title>The Genome Sequence of Trichophyton rubrum (morphotype soudanense) CBS 452.61.</title>
        <authorList>
            <consortium name="The Broad Institute Genomics Platform"/>
            <person name="Cuomo C.A."/>
            <person name="White T.C."/>
            <person name="Graser Y."/>
            <person name="Martinez-Rossi N."/>
            <person name="Heitman J."/>
            <person name="Young S.K."/>
            <person name="Zeng Q."/>
            <person name="Gargeya S."/>
            <person name="Abouelleil A."/>
            <person name="Alvarado L."/>
            <person name="Chapman S.B."/>
            <person name="Gainer-Dewar J."/>
            <person name="Goldberg J."/>
            <person name="Griggs A."/>
            <person name="Gujja S."/>
            <person name="Hansen M."/>
            <person name="Howarth C."/>
            <person name="Imamovic A."/>
            <person name="Larimer J."/>
            <person name="Martinez D."/>
            <person name="Murphy C."/>
            <person name="Pearson M.D."/>
            <person name="Persinoti G."/>
            <person name="Poon T."/>
            <person name="Priest M."/>
            <person name="Roberts A.D."/>
            <person name="Saif S."/>
            <person name="Shea T.D."/>
            <person name="Sykes S.N."/>
            <person name="Wortman J."/>
            <person name="Nusbaum C."/>
            <person name="Birren B."/>
        </authorList>
    </citation>
    <scope>NUCLEOTIDE SEQUENCE [LARGE SCALE GENOMIC DNA]</scope>
    <source>
        <strain evidence="2 3">CBS 452.61</strain>
    </source>
</reference>
<accession>A0A022XQS5</accession>